<dbReference type="PROSITE" id="PS00237">
    <property type="entry name" value="G_PROTEIN_RECEP_F1_1"/>
    <property type="match status" value="1"/>
</dbReference>
<evidence type="ECO:0000256" key="5">
    <source>
        <dbReference type="ARBA" id="ARBA00022989"/>
    </source>
</evidence>
<feature type="transmembrane region" description="Helical" evidence="12">
    <location>
        <begin position="55"/>
        <end position="76"/>
    </location>
</feature>
<evidence type="ECO:0000256" key="9">
    <source>
        <dbReference type="ARBA" id="ARBA00023224"/>
    </source>
</evidence>
<dbReference type="AlphaFoldDB" id="A0A8W8J7A5"/>
<dbReference type="PROSITE" id="PS50262">
    <property type="entry name" value="G_PROTEIN_RECEP_F1_2"/>
    <property type="match status" value="1"/>
</dbReference>
<organism evidence="14 15">
    <name type="scientific">Magallana gigas</name>
    <name type="common">Pacific oyster</name>
    <name type="synonym">Crassostrea gigas</name>
    <dbReference type="NCBI Taxonomy" id="29159"/>
    <lineage>
        <taxon>Eukaryota</taxon>
        <taxon>Metazoa</taxon>
        <taxon>Spiralia</taxon>
        <taxon>Lophotrochozoa</taxon>
        <taxon>Mollusca</taxon>
        <taxon>Bivalvia</taxon>
        <taxon>Autobranchia</taxon>
        <taxon>Pteriomorphia</taxon>
        <taxon>Ostreida</taxon>
        <taxon>Ostreoidea</taxon>
        <taxon>Ostreidae</taxon>
        <taxon>Magallana</taxon>
    </lineage>
</organism>
<evidence type="ECO:0000256" key="3">
    <source>
        <dbReference type="ARBA" id="ARBA00022475"/>
    </source>
</evidence>
<keyword evidence="4 10" id="KW-0812">Transmembrane</keyword>
<name>A0A8W8J7A5_MAGGI</name>
<protein>
    <recommendedName>
        <fullName evidence="13">G-protein coupled receptors family 1 profile domain-containing protein</fullName>
    </recommendedName>
</protein>
<keyword evidence="7 12" id="KW-0472">Membrane</keyword>
<dbReference type="InterPro" id="IPR017452">
    <property type="entry name" value="GPCR_Rhodpsn_7TM"/>
</dbReference>
<dbReference type="EnsemblMetazoa" id="G17622.1">
    <property type="protein sequence ID" value="G17622.1:cds"/>
    <property type="gene ID" value="G17622"/>
</dbReference>
<keyword evidence="3" id="KW-1003">Cell membrane</keyword>
<feature type="transmembrane region" description="Helical" evidence="12">
    <location>
        <begin position="369"/>
        <end position="393"/>
    </location>
</feature>
<dbReference type="Gene3D" id="1.20.1070.10">
    <property type="entry name" value="Rhodopsin 7-helix transmembrane proteins"/>
    <property type="match status" value="2"/>
</dbReference>
<evidence type="ECO:0000313" key="14">
    <source>
        <dbReference type="EnsemblMetazoa" id="G17622.1:cds"/>
    </source>
</evidence>
<dbReference type="GO" id="GO:0005886">
    <property type="term" value="C:plasma membrane"/>
    <property type="evidence" value="ECO:0007669"/>
    <property type="project" value="UniProtKB-SubCell"/>
</dbReference>
<dbReference type="CDD" id="cd00637">
    <property type="entry name" value="7tm_classA_rhodopsin-like"/>
    <property type="match status" value="1"/>
</dbReference>
<evidence type="ECO:0000256" key="8">
    <source>
        <dbReference type="ARBA" id="ARBA00023170"/>
    </source>
</evidence>
<feature type="region of interest" description="Disordered" evidence="11">
    <location>
        <begin position="333"/>
        <end position="355"/>
    </location>
</feature>
<feature type="transmembrane region" description="Helical" evidence="12">
    <location>
        <begin position="88"/>
        <end position="112"/>
    </location>
</feature>
<dbReference type="PANTHER" id="PTHR22752">
    <property type="entry name" value="G PROTEIN-COUPLED RECEPTOR"/>
    <property type="match status" value="1"/>
</dbReference>
<comment type="subcellular location">
    <subcellularLocation>
        <location evidence="1">Cell membrane</location>
        <topology evidence="1">Multi-pass membrane protein</topology>
    </subcellularLocation>
</comment>
<dbReference type="PANTHER" id="PTHR22752:SF14">
    <property type="entry name" value="G-PROTEIN COUPLED RECEPTORS FAMILY 1 PROFILE DOMAIN-CONTAINING PROTEIN"/>
    <property type="match status" value="1"/>
</dbReference>
<evidence type="ECO:0000256" key="4">
    <source>
        <dbReference type="ARBA" id="ARBA00022692"/>
    </source>
</evidence>
<evidence type="ECO:0000256" key="10">
    <source>
        <dbReference type="RuleBase" id="RU000688"/>
    </source>
</evidence>
<evidence type="ECO:0000259" key="13">
    <source>
        <dbReference type="PROSITE" id="PS50262"/>
    </source>
</evidence>
<dbReference type="SMART" id="SM01381">
    <property type="entry name" value="7TM_GPCR_Srsx"/>
    <property type="match status" value="1"/>
</dbReference>
<dbReference type="OMA" id="ANMTFFI"/>
<dbReference type="Pfam" id="PF00001">
    <property type="entry name" value="7tm_1"/>
    <property type="match status" value="1"/>
</dbReference>
<keyword evidence="5 12" id="KW-1133">Transmembrane helix</keyword>
<evidence type="ECO:0000256" key="1">
    <source>
        <dbReference type="ARBA" id="ARBA00004651"/>
    </source>
</evidence>
<feature type="transmembrane region" description="Helical" evidence="12">
    <location>
        <begin position="124"/>
        <end position="146"/>
    </location>
</feature>
<keyword evidence="9 10" id="KW-0807">Transducer</keyword>
<accession>A0A8W8J7A5</accession>
<feature type="transmembrane region" description="Helical" evidence="12">
    <location>
        <begin position="210"/>
        <end position="234"/>
    </location>
</feature>
<feature type="transmembrane region" description="Helical" evidence="12">
    <location>
        <begin position="405"/>
        <end position="424"/>
    </location>
</feature>
<dbReference type="PRINTS" id="PR00237">
    <property type="entry name" value="GPCRRHODOPSN"/>
</dbReference>
<keyword evidence="8 10" id="KW-0675">Receptor</keyword>
<dbReference type="PRINTS" id="PR01012">
    <property type="entry name" value="NRPEPTIDEYR"/>
</dbReference>
<evidence type="ECO:0000256" key="7">
    <source>
        <dbReference type="ARBA" id="ARBA00023136"/>
    </source>
</evidence>
<keyword evidence="15" id="KW-1185">Reference proteome</keyword>
<evidence type="ECO:0000256" key="6">
    <source>
        <dbReference type="ARBA" id="ARBA00023040"/>
    </source>
</evidence>
<sequence>MRIIIMVTYIVGPVSGIINITDLNKTVPGNETNSRIAGTDNELYFSTGELVAEGLVLTAICILAITGNTCMWIIVIRNKDLRTVTNSFLLTLAAADLMVSIINMPVTILTIFRGQWIFSETACTALGFINMLTLVTSVLSLCNISINRYIMVCKPTKFKDVYTKRNAIIMIAVSTSLAFVLSLPPIFGWTNYSYAPIQSICFSDWAKAPSYAIFMISCCFGCPLFVMLICNLMILREVRRRNRRVMNRKKIHFKAVVNVITGGNNLNRKLTPATFTNIGETSSGGSDTITICSESEVIEKQVVCSIPLDDLLSTKEATNQAFQIQIKSTPTVNESHCKKEKAKKTDKSRISQPPTVSASRSEIHLARMLCIVVVVFAICWSPYCVSMLFTIYWQEIFLPRSFHMTTLLIGYFNSSCNPIIYGVLNKRFGKEFRRIFNTFRQCSN</sequence>
<reference evidence="14" key="1">
    <citation type="submission" date="2022-08" db="UniProtKB">
        <authorList>
            <consortium name="EnsemblMetazoa"/>
        </authorList>
    </citation>
    <scope>IDENTIFICATION</scope>
    <source>
        <strain evidence="14">05x7-T-G4-1.051#20</strain>
    </source>
</reference>
<evidence type="ECO:0000256" key="12">
    <source>
        <dbReference type="SAM" id="Phobius"/>
    </source>
</evidence>
<evidence type="ECO:0000256" key="11">
    <source>
        <dbReference type="SAM" id="MobiDB-lite"/>
    </source>
</evidence>
<evidence type="ECO:0000256" key="2">
    <source>
        <dbReference type="ARBA" id="ARBA00010663"/>
    </source>
</evidence>
<comment type="similarity">
    <text evidence="2 10">Belongs to the G-protein coupled receptor 1 family.</text>
</comment>
<dbReference type="InterPro" id="IPR000611">
    <property type="entry name" value="NPY_rcpt"/>
</dbReference>
<dbReference type="Proteomes" id="UP000005408">
    <property type="component" value="Unassembled WGS sequence"/>
</dbReference>
<proteinExistence type="inferred from homology"/>
<dbReference type="OrthoDB" id="6376512at2759"/>
<feature type="domain" description="G-protein coupled receptors family 1 profile" evidence="13">
    <location>
        <begin position="67"/>
        <end position="421"/>
    </location>
</feature>
<dbReference type="SUPFAM" id="SSF81321">
    <property type="entry name" value="Family A G protein-coupled receptor-like"/>
    <property type="match status" value="1"/>
</dbReference>
<keyword evidence="6 10" id="KW-0297">G-protein coupled receptor</keyword>
<dbReference type="InterPro" id="IPR000276">
    <property type="entry name" value="GPCR_Rhodpsn"/>
</dbReference>
<feature type="transmembrane region" description="Helical" evidence="12">
    <location>
        <begin position="167"/>
        <end position="190"/>
    </location>
</feature>
<evidence type="ECO:0000313" key="15">
    <source>
        <dbReference type="Proteomes" id="UP000005408"/>
    </source>
</evidence>
<dbReference type="GO" id="GO:0004983">
    <property type="term" value="F:neuropeptide Y receptor activity"/>
    <property type="evidence" value="ECO:0007669"/>
    <property type="project" value="InterPro"/>
</dbReference>